<feature type="region of interest" description="Disordered" evidence="3">
    <location>
        <begin position="622"/>
        <end position="641"/>
    </location>
</feature>
<dbReference type="Proteomes" id="UP000007819">
    <property type="component" value="Chromosome X"/>
</dbReference>
<dbReference type="InterPro" id="IPR033270">
    <property type="entry name" value="VPRBP/DCAF1"/>
</dbReference>
<dbReference type="AlphaFoldDB" id="A0A8R2NJK9"/>
<feature type="compositionally biased region" description="Basic and acidic residues" evidence="3">
    <location>
        <begin position="1012"/>
        <end position="1022"/>
    </location>
</feature>
<feature type="region of interest" description="Disordered" evidence="3">
    <location>
        <begin position="985"/>
        <end position="1022"/>
    </location>
</feature>
<evidence type="ECO:0000256" key="2">
    <source>
        <dbReference type="ARBA" id="ARBA00023242"/>
    </source>
</evidence>
<dbReference type="GO" id="GO:0080008">
    <property type="term" value="C:Cul4-RING E3 ubiquitin ligase complex"/>
    <property type="evidence" value="ECO:0007669"/>
    <property type="project" value="TreeGrafter"/>
</dbReference>
<organism evidence="4 5">
    <name type="scientific">Acyrthosiphon pisum</name>
    <name type="common">Pea aphid</name>
    <dbReference type="NCBI Taxonomy" id="7029"/>
    <lineage>
        <taxon>Eukaryota</taxon>
        <taxon>Metazoa</taxon>
        <taxon>Ecdysozoa</taxon>
        <taxon>Arthropoda</taxon>
        <taxon>Hexapoda</taxon>
        <taxon>Insecta</taxon>
        <taxon>Pterygota</taxon>
        <taxon>Neoptera</taxon>
        <taxon>Paraneoptera</taxon>
        <taxon>Hemiptera</taxon>
        <taxon>Sternorrhyncha</taxon>
        <taxon>Aphidomorpha</taxon>
        <taxon>Aphidoidea</taxon>
        <taxon>Aphididae</taxon>
        <taxon>Macrosiphini</taxon>
        <taxon>Acyrthosiphon</taxon>
    </lineage>
</organism>
<sequence>MTVMRHKPTSTINSNEVDNTVKDFNQNLYICHEDLPCNSKIEENGICGDSNSSYPESIASNWIQIYPPTLTTKLVYCLKYLVPTGVYQEKLLLIPKPSIPSTGVSICFYYLAYCEEAMEKICLLPEHVLIDLVKYALCMLECSNDSSRCHATMFFSYSFHFRVIQEIFDNHDGLHKLFNVVSTLPILSSENPAYSSLTEDAECSAKKIIRHVCAGLKHYFEAHLHKKAQQIRRAKMTDSDLVVSSTMVHNFFTVPGYKSTKKSRAEVQEEIELLSNAVSLNWTQIDQFLKLGGLSVLLKIITSLNVPAANQNGTSTVKEDDPPAENNNVGLNIIIKAAGDILDADIKKAALSVIITCVCSVPMYREGGSLAYISPHGSNNRQTPKTPYDDTMIEKIWDCVRNNNGIMVLVSLITIKTPITDVDAIRGLASRALAGLARSESVCQIIRKLPLFNSGQLESLMENPVLPENLQEHVTFQKYALKLMELVSGEKKSNKAILKASLLSLASLKRANVAQTEINYKEQQILLLMYEYSMEKGWSTTAESLVQEANLNISKKKPTPFTFISHCDNQSIGGGIFPISSRHMIQNKKSELANSSNGPLGAIFSGARGIKSTPKRLNIIRRSENLPKPEPEQELESPMSKSVHKKICQDLTSLNDNNTNSKVSLKSIITEHFTSQHASCLHPMVTCPRFNFFDPHKCPDPKPKSSVVNFAMRFSKNIHSRKLNQRFIHSRFCPTSNFRMDCEKDYYTRCEFLSQNRVAVGTKSGAIKVLNLFTSQEELSLSGHGIYITNLQCSNDERLLLSSSFGIPPLSSLWSISKDIIKLKYTLNHEEYCTFSNYDQDKILGTRAFRTSIYDLETSEIVLTLVPKHSNQYMKNRAVFDATNELVLSDGVLWDAMAGIEIHKFDKSNSCINGVFNPNGLEIISNKEVWDMRTFKLLHTVPSLDKCEVKFSKSGEGMYLRLIDMRRESGSVYKNSFTTLDPNDYTNIDINSDSDEGEESDFDETSSGASLDSKDENDKSLEGDSMDVSRKLLNHFNCVDVCQKAFINLFGLSDKRLKTVRELLIVKARQKYMKRMMEKEENQIEVSLAKGLAESCLPLIGLFNTEDRKIISDQLLIAINNDINLVNNFFYNQLWKPEYLQ</sequence>
<dbReference type="OrthoDB" id="434783at2759"/>
<evidence type="ECO:0000256" key="1">
    <source>
        <dbReference type="ARBA" id="ARBA00004123"/>
    </source>
</evidence>
<protein>
    <recommendedName>
        <fullName evidence="6">LisH domain-containing protein</fullName>
    </recommendedName>
</protein>
<dbReference type="GO" id="GO:0005634">
    <property type="term" value="C:nucleus"/>
    <property type="evidence" value="ECO:0007669"/>
    <property type="project" value="UniProtKB-SubCell"/>
</dbReference>
<evidence type="ECO:0000256" key="3">
    <source>
        <dbReference type="SAM" id="MobiDB-lite"/>
    </source>
</evidence>
<dbReference type="InterPro" id="IPR036322">
    <property type="entry name" value="WD40_repeat_dom_sf"/>
</dbReference>
<comment type="subcellular location">
    <subcellularLocation>
        <location evidence="1">Nucleus</location>
    </subcellularLocation>
</comment>
<evidence type="ECO:0000313" key="4">
    <source>
        <dbReference type="EnsemblMetazoa" id="XP_029341218.1"/>
    </source>
</evidence>
<name>A0A8R2NJK9_ACYPI</name>
<feature type="compositionally biased region" description="Basic and acidic residues" evidence="3">
    <location>
        <begin position="622"/>
        <end position="631"/>
    </location>
</feature>
<dbReference type="EnsemblMetazoa" id="XM_029485358.1">
    <property type="protein sequence ID" value="XP_029341218.1"/>
    <property type="gene ID" value="LOC115033196"/>
</dbReference>
<evidence type="ECO:0000313" key="5">
    <source>
        <dbReference type="Proteomes" id="UP000007819"/>
    </source>
</evidence>
<keyword evidence="2" id="KW-0539">Nucleus</keyword>
<dbReference type="KEGG" id="api:115033196"/>
<dbReference type="InterPro" id="IPR016024">
    <property type="entry name" value="ARM-type_fold"/>
</dbReference>
<dbReference type="GO" id="GO:0016567">
    <property type="term" value="P:protein ubiquitination"/>
    <property type="evidence" value="ECO:0007669"/>
    <property type="project" value="InterPro"/>
</dbReference>
<feature type="compositionally biased region" description="Acidic residues" evidence="3">
    <location>
        <begin position="992"/>
        <end position="1004"/>
    </location>
</feature>
<dbReference type="GeneID" id="115033196"/>
<evidence type="ECO:0008006" key="6">
    <source>
        <dbReference type="Google" id="ProtNLM"/>
    </source>
</evidence>
<proteinExistence type="predicted"/>
<dbReference type="SUPFAM" id="SSF50978">
    <property type="entry name" value="WD40 repeat-like"/>
    <property type="match status" value="1"/>
</dbReference>
<dbReference type="RefSeq" id="XP_029341218.1">
    <property type="nucleotide sequence ID" value="XM_029485358.1"/>
</dbReference>
<dbReference type="SUPFAM" id="SSF48371">
    <property type="entry name" value="ARM repeat"/>
    <property type="match status" value="1"/>
</dbReference>
<dbReference type="Gene3D" id="2.130.10.10">
    <property type="entry name" value="YVTN repeat-like/Quinoprotein amine dehydrogenase"/>
    <property type="match status" value="1"/>
</dbReference>
<reference evidence="4" key="2">
    <citation type="submission" date="2022-06" db="UniProtKB">
        <authorList>
            <consortium name="EnsemblMetazoa"/>
        </authorList>
    </citation>
    <scope>IDENTIFICATION</scope>
</reference>
<accession>A0A8R2NJK9</accession>
<dbReference type="PANTHER" id="PTHR13129:SF4">
    <property type="entry name" value="DDB1- AND CUL4-ASSOCIATED FACTOR 1"/>
    <property type="match status" value="1"/>
</dbReference>
<dbReference type="InterPro" id="IPR015943">
    <property type="entry name" value="WD40/YVTN_repeat-like_dom_sf"/>
</dbReference>
<dbReference type="PANTHER" id="PTHR13129">
    <property type="entry name" value="VPRBP PROTEIN-RELATED"/>
    <property type="match status" value="1"/>
</dbReference>
<reference evidence="5" key="1">
    <citation type="submission" date="2010-06" db="EMBL/GenBank/DDBJ databases">
        <authorList>
            <person name="Jiang H."/>
            <person name="Abraham K."/>
            <person name="Ali S."/>
            <person name="Alsbrooks S.L."/>
            <person name="Anim B.N."/>
            <person name="Anosike U.S."/>
            <person name="Attaway T."/>
            <person name="Bandaranaike D.P."/>
            <person name="Battles P.K."/>
            <person name="Bell S.N."/>
            <person name="Bell A.V."/>
            <person name="Beltran B."/>
            <person name="Bickham C."/>
            <person name="Bustamante Y."/>
            <person name="Caleb T."/>
            <person name="Canada A."/>
            <person name="Cardenas V."/>
            <person name="Carter K."/>
            <person name="Chacko J."/>
            <person name="Chandrabose M.N."/>
            <person name="Chavez D."/>
            <person name="Chavez A."/>
            <person name="Chen L."/>
            <person name="Chu H.-S."/>
            <person name="Claassen K.J."/>
            <person name="Cockrell R."/>
            <person name="Collins M."/>
            <person name="Cooper J.A."/>
            <person name="Cree A."/>
            <person name="Curry S.M."/>
            <person name="Da Y."/>
            <person name="Dao M.D."/>
            <person name="Das B."/>
            <person name="Davila M.-L."/>
            <person name="Davy-Carroll L."/>
            <person name="Denson S."/>
            <person name="Dinh H."/>
            <person name="Ebong V.E."/>
            <person name="Edwards J.R."/>
            <person name="Egan A."/>
            <person name="El-Daye J."/>
            <person name="Escobedo L."/>
            <person name="Fernandez S."/>
            <person name="Fernando P.R."/>
            <person name="Flagg N."/>
            <person name="Forbes L.D."/>
            <person name="Fowler R.G."/>
            <person name="Fu Q."/>
            <person name="Gabisi R.A."/>
            <person name="Ganer J."/>
            <person name="Garbino Pronczuk A."/>
            <person name="Garcia R.M."/>
            <person name="Garner T."/>
            <person name="Garrett T.E."/>
            <person name="Gonzalez D.A."/>
            <person name="Hamid H."/>
            <person name="Hawkins E.S."/>
            <person name="Hirani K."/>
            <person name="Hogues M.E."/>
            <person name="Hollins B."/>
            <person name="Hsiao C.-H."/>
            <person name="Jabil R."/>
            <person name="James M.L."/>
            <person name="Jhangiani S.N."/>
            <person name="Johnson B."/>
            <person name="Johnson Q."/>
            <person name="Joshi V."/>
            <person name="Kalu J.B."/>
            <person name="Kam C."/>
            <person name="Kashfia A."/>
            <person name="Keebler J."/>
            <person name="Kisamo H."/>
            <person name="Kovar C.L."/>
            <person name="Lago L.A."/>
            <person name="Lai C.-Y."/>
            <person name="Laidlaw J."/>
            <person name="Lara F."/>
            <person name="Le T.-K."/>
            <person name="Lee S.L."/>
            <person name="Legall F.H."/>
            <person name="Lemon S.J."/>
            <person name="Lewis L.R."/>
            <person name="Li B."/>
            <person name="Liu Y."/>
            <person name="Liu Y.-S."/>
            <person name="Lopez J."/>
            <person name="Lozado R.J."/>
            <person name="Lu J."/>
            <person name="Madu R.C."/>
            <person name="Maheshwari M."/>
            <person name="Maheshwari R."/>
            <person name="Malloy K."/>
            <person name="Martinez E."/>
            <person name="Mathew T."/>
            <person name="Mercado I.C."/>
            <person name="Mercado C."/>
            <person name="Meyer B."/>
            <person name="Montgomery K."/>
            <person name="Morgan M.B."/>
            <person name="Munidasa M."/>
            <person name="Nazareth L.V."/>
            <person name="Nelson J."/>
            <person name="Ng B.M."/>
            <person name="Nguyen N.B."/>
            <person name="Nguyen P.Q."/>
            <person name="Nguyen T."/>
            <person name="Obregon M."/>
            <person name="Okwuonu G.O."/>
            <person name="Onwere C.G."/>
            <person name="Orozco G."/>
            <person name="Parra A."/>
            <person name="Patel S."/>
            <person name="Patil S."/>
            <person name="Perez A."/>
            <person name="Perez Y."/>
            <person name="Pham C."/>
            <person name="Primus E.L."/>
            <person name="Pu L.-L."/>
            <person name="Puazo M."/>
            <person name="Qin X."/>
            <person name="Quiroz J.B."/>
            <person name="Reese J."/>
            <person name="Richards S."/>
            <person name="Rives C.M."/>
            <person name="Robberts R."/>
            <person name="Ruiz S.J."/>
            <person name="Ruiz M.J."/>
            <person name="Santibanez J."/>
            <person name="Schneider B.W."/>
            <person name="Sisson I."/>
            <person name="Smith M."/>
            <person name="Sodergren E."/>
            <person name="Song X.-Z."/>
            <person name="Song B.B."/>
            <person name="Summersgill H."/>
            <person name="Thelus R."/>
            <person name="Thornton R.D."/>
            <person name="Trejos Z.Y."/>
            <person name="Usmani K."/>
            <person name="Vattathil S."/>
            <person name="Villasana D."/>
            <person name="Walker D.L."/>
            <person name="Wang S."/>
            <person name="Wang K."/>
            <person name="White C.S."/>
            <person name="Williams A.C."/>
            <person name="Williamson J."/>
            <person name="Wilson K."/>
            <person name="Woghiren I.O."/>
            <person name="Woodworth J.R."/>
            <person name="Worley K.C."/>
            <person name="Wright R.A."/>
            <person name="Wu W."/>
            <person name="Young L."/>
            <person name="Zhang L."/>
            <person name="Zhang J."/>
            <person name="Zhu Y."/>
            <person name="Muzny D.M."/>
            <person name="Weinstock G."/>
            <person name="Gibbs R.A."/>
        </authorList>
    </citation>
    <scope>NUCLEOTIDE SEQUENCE [LARGE SCALE GENOMIC DNA]</scope>
    <source>
        <strain evidence="5">LSR1</strain>
    </source>
</reference>
<keyword evidence="5" id="KW-1185">Reference proteome</keyword>